<comment type="caution">
    <text evidence="1">The sequence shown here is derived from an EMBL/GenBank/DDBJ whole genome shotgun (WGS) entry which is preliminary data.</text>
</comment>
<sequence>MNKFREKLLTAFTRTFDLPSEVTLQLPRITMIGAIHAYIENHQGLLIFTDSELLLKVHQGRVRINGDKFVLKMMIDKNILLEGNIKVVRFEQE</sequence>
<name>W4VEH4_9BACI</name>
<organism evidence="1 2">
    <name type="scientific">Gracilibacillus boraciitolerans JCM 21714</name>
    <dbReference type="NCBI Taxonomy" id="1298598"/>
    <lineage>
        <taxon>Bacteria</taxon>
        <taxon>Bacillati</taxon>
        <taxon>Bacillota</taxon>
        <taxon>Bacilli</taxon>
        <taxon>Bacillales</taxon>
        <taxon>Bacillaceae</taxon>
        <taxon>Gracilibacillus</taxon>
    </lineage>
</organism>
<accession>W4VEH4</accession>
<dbReference type="InterPro" id="IPR022477">
    <property type="entry name" value="Spore_YqfC"/>
</dbReference>
<keyword evidence="2" id="KW-1185">Reference proteome</keyword>
<gene>
    <name evidence="1" type="ORF">JCM21714_92</name>
</gene>
<dbReference type="Pfam" id="PF07873">
    <property type="entry name" value="YabP"/>
    <property type="match status" value="1"/>
</dbReference>
<protein>
    <recommendedName>
        <fullName evidence="3">Sporulation protein YqfC</fullName>
    </recommendedName>
</protein>
<evidence type="ECO:0000313" key="2">
    <source>
        <dbReference type="Proteomes" id="UP000019102"/>
    </source>
</evidence>
<proteinExistence type="predicted"/>
<reference evidence="1 2" key="1">
    <citation type="journal article" date="2014" name="Genome Announc.">
        <title>Draft Genome Sequence of the Boron-Tolerant and Moderately Halotolerant Bacterium Gracilibacillus boraciitolerans JCM 21714T.</title>
        <authorList>
            <person name="Ahmed I."/>
            <person name="Oshima K."/>
            <person name="Suda W."/>
            <person name="Kitamura K."/>
            <person name="Iida T."/>
            <person name="Ohmori Y."/>
            <person name="Fujiwara T."/>
            <person name="Hattori M."/>
            <person name="Ohkuma M."/>
        </authorList>
    </citation>
    <scope>NUCLEOTIDE SEQUENCE [LARGE SCALE GENOMIC DNA]</scope>
    <source>
        <strain evidence="1 2">JCM 21714</strain>
    </source>
</reference>
<dbReference type="EMBL" id="BAVS01000001">
    <property type="protein sequence ID" value="GAE91154.1"/>
    <property type="molecule type" value="Genomic_DNA"/>
</dbReference>
<dbReference type="NCBIfam" id="TIGR02856">
    <property type="entry name" value="spore_yqfC"/>
    <property type="match status" value="1"/>
</dbReference>
<dbReference type="OrthoDB" id="2989236at2"/>
<dbReference type="InterPro" id="IPR022476">
    <property type="entry name" value="Spore_YabP/YqfC"/>
</dbReference>
<dbReference type="Proteomes" id="UP000019102">
    <property type="component" value="Unassembled WGS sequence"/>
</dbReference>
<evidence type="ECO:0008006" key="3">
    <source>
        <dbReference type="Google" id="ProtNLM"/>
    </source>
</evidence>
<dbReference type="RefSeq" id="WP_035720820.1">
    <property type="nucleotide sequence ID" value="NZ_BAVS01000001.1"/>
</dbReference>
<dbReference type="STRING" id="1298598.JCM21714_92"/>
<dbReference type="AlphaFoldDB" id="W4VEH4"/>
<evidence type="ECO:0000313" key="1">
    <source>
        <dbReference type="EMBL" id="GAE91154.1"/>
    </source>
</evidence>
<dbReference type="eggNOG" id="ENOG5032ZA5">
    <property type="taxonomic scope" value="Bacteria"/>
</dbReference>